<gene>
    <name evidence="3" type="ORF">LTR69_006066</name>
</gene>
<proteinExistence type="predicted"/>
<dbReference type="InterPro" id="IPR021514">
    <property type="entry name" value="DUF3176"/>
</dbReference>
<dbReference type="PANTHER" id="PTHR35394">
    <property type="entry name" value="DUF3176 DOMAIN-CONTAINING PROTEIN"/>
    <property type="match status" value="1"/>
</dbReference>
<feature type="compositionally biased region" description="Basic and acidic residues" evidence="1">
    <location>
        <begin position="722"/>
        <end position="738"/>
    </location>
</feature>
<name>A0ABR0JBI3_9EURO</name>
<dbReference type="Proteomes" id="UP001345691">
    <property type="component" value="Unassembled WGS sequence"/>
</dbReference>
<keyword evidence="2" id="KW-1133">Transmembrane helix</keyword>
<feature type="compositionally biased region" description="Polar residues" evidence="1">
    <location>
        <begin position="47"/>
        <end position="69"/>
    </location>
</feature>
<reference evidence="3 4" key="1">
    <citation type="submission" date="2023-08" db="EMBL/GenBank/DDBJ databases">
        <title>Black Yeasts Isolated from many extreme environments.</title>
        <authorList>
            <person name="Coleine C."/>
            <person name="Stajich J.E."/>
            <person name="Selbmann L."/>
        </authorList>
    </citation>
    <scope>NUCLEOTIDE SEQUENCE [LARGE SCALE GENOMIC DNA]</scope>
    <source>
        <strain evidence="3 4">CCFEE 6328</strain>
    </source>
</reference>
<dbReference type="Pfam" id="PF11374">
    <property type="entry name" value="DUF3176"/>
    <property type="match status" value="1"/>
</dbReference>
<dbReference type="EMBL" id="JAVRRF010000012">
    <property type="protein sequence ID" value="KAK5059477.1"/>
    <property type="molecule type" value="Genomic_DNA"/>
</dbReference>
<evidence type="ECO:0000313" key="4">
    <source>
        <dbReference type="Proteomes" id="UP001345691"/>
    </source>
</evidence>
<sequence>MAAQYIPVSPDGHSHLAEGVNEAQKRRKNEGISAAHLSSFPIDENEGNSIPSQMVEGTTVDRPSSSSTGYKDDPADRHPGPSAPPKGSLTSILYNYWFWELALLFLSTVALAAVVVLLVYWDGRPLTQWSSFISLNTFVSTLGTAHKSGLALFIGACLGQQKWNWFHERTDRLDVLETFDEASRGPWGSTKLIYSLLPRWNLSFLAAAVLLISLPFDAFLQATISLHGSMEQSTKSYSNASIGSYSNASIGSYSNASIGSYSNASIGRSTNVAVGSLLAMQNPAYEVYATNNSGTVGSDGFVPYPSMGLISAIFNGLDDSPAAQQDKVYFSSCNTGNCTWAVFASAAVCGTCNDVSKYISQTLGDGHTSSQPAVPYVVNDGLNTSFNLTYGSIKNAQGYYQNSSNTQPSILTANVTTDYLESLSFRGINTTFLMVLVMEADPDWISNSVAWENSTPTATECGLSMCVNAYNSSVQSGSLIDEQVASWQNREFDSWRLTEGKGVIYEWWDETYPSFSDYYNLFRSDLQLSIPPSDLARDLNLDTTERFNITQGTIASIQSWIETWGFSGTTDLIVWPTNAENTHPLADVLHDSTDLNRTFTGLASSITNYMRDSSNTTLQGDTQEYVIKFRVRWAFLTVPALHILGGITYVVAIVWQTRNSGLPVWKNRLIPSLAYGLDAAAQDQLRSTHGNLDLASDSIRSRMMITFETAGPRPQLRLSESTGHDEECAGKATHLDQA</sequence>
<evidence type="ECO:0000256" key="1">
    <source>
        <dbReference type="SAM" id="MobiDB-lite"/>
    </source>
</evidence>
<organism evidence="3 4">
    <name type="scientific">Exophiala sideris</name>
    <dbReference type="NCBI Taxonomy" id="1016849"/>
    <lineage>
        <taxon>Eukaryota</taxon>
        <taxon>Fungi</taxon>
        <taxon>Dikarya</taxon>
        <taxon>Ascomycota</taxon>
        <taxon>Pezizomycotina</taxon>
        <taxon>Eurotiomycetes</taxon>
        <taxon>Chaetothyriomycetidae</taxon>
        <taxon>Chaetothyriales</taxon>
        <taxon>Herpotrichiellaceae</taxon>
        <taxon>Exophiala</taxon>
    </lineage>
</organism>
<feature type="compositionally biased region" description="Basic and acidic residues" evidence="1">
    <location>
        <begin position="70"/>
        <end position="79"/>
    </location>
</feature>
<dbReference type="PANTHER" id="PTHR35394:SF5">
    <property type="entry name" value="DUF3176 DOMAIN-CONTAINING PROTEIN"/>
    <property type="match status" value="1"/>
</dbReference>
<evidence type="ECO:0000313" key="3">
    <source>
        <dbReference type="EMBL" id="KAK5059477.1"/>
    </source>
</evidence>
<evidence type="ECO:0000256" key="2">
    <source>
        <dbReference type="SAM" id="Phobius"/>
    </source>
</evidence>
<feature type="region of interest" description="Disordered" evidence="1">
    <location>
        <begin position="717"/>
        <end position="738"/>
    </location>
</feature>
<keyword evidence="4" id="KW-1185">Reference proteome</keyword>
<protein>
    <submittedName>
        <fullName evidence="3">Uncharacterized protein</fullName>
    </submittedName>
</protein>
<accession>A0ABR0JBI3</accession>
<comment type="caution">
    <text evidence="3">The sequence shown here is derived from an EMBL/GenBank/DDBJ whole genome shotgun (WGS) entry which is preliminary data.</text>
</comment>
<feature type="transmembrane region" description="Helical" evidence="2">
    <location>
        <begin position="96"/>
        <end position="121"/>
    </location>
</feature>
<keyword evidence="2" id="KW-0472">Membrane</keyword>
<feature type="region of interest" description="Disordered" evidence="1">
    <location>
        <begin position="1"/>
        <end position="84"/>
    </location>
</feature>
<feature type="transmembrane region" description="Helical" evidence="2">
    <location>
        <begin position="200"/>
        <end position="220"/>
    </location>
</feature>
<feature type="transmembrane region" description="Helical" evidence="2">
    <location>
        <begin position="633"/>
        <end position="655"/>
    </location>
</feature>
<keyword evidence="2" id="KW-0812">Transmembrane</keyword>